<keyword evidence="1" id="KW-0614">Plasmid</keyword>
<dbReference type="EMBL" id="CP012748">
    <property type="protein sequence ID" value="ALL71288.1"/>
    <property type="molecule type" value="Genomic_DNA"/>
</dbReference>
<evidence type="ECO:0000313" key="2">
    <source>
        <dbReference type="Proteomes" id="UP000019146"/>
    </source>
</evidence>
<sequence length="76" mass="8141">MTDEEGRKFPWPDAKEVWIGAGGSYIRINGSGIANASPGPILEKTPSWDVPGADAQVRHFPPFGSGTPTDDHIHSL</sequence>
<protein>
    <submittedName>
        <fullName evidence="1">VgrG protein</fullName>
    </submittedName>
</protein>
<accession>A0A0P0RQH1</accession>
<name>A0A0P0RQH1_9BURK</name>
<dbReference type="KEGG" id="bcai:K788_0001896"/>
<dbReference type="RefSeq" id="WP_082625139.1">
    <property type="nucleotide sequence ID" value="NZ_CP012748.1"/>
</dbReference>
<geneLocation type="plasmid" evidence="2"/>
<dbReference type="GeneID" id="69975332"/>
<evidence type="ECO:0000313" key="1">
    <source>
        <dbReference type="EMBL" id="ALL71288.1"/>
    </source>
</evidence>
<organism evidence="1 2">
    <name type="scientific">Paraburkholderia caribensis MBA4</name>
    <dbReference type="NCBI Taxonomy" id="1323664"/>
    <lineage>
        <taxon>Bacteria</taxon>
        <taxon>Pseudomonadati</taxon>
        <taxon>Pseudomonadota</taxon>
        <taxon>Betaproteobacteria</taxon>
        <taxon>Burkholderiales</taxon>
        <taxon>Burkholderiaceae</taxon>
        <taxon>Paraburkholderia</taxon>
    </lineage>
</organism>
<dbReference type="AlphaFoldDB" id="A0A0P0RQH1"/>
<proteinExistence type="predicted"/>
<reference evidence="1 2" key="1">
    <citation type="journal article" date="2014" name="Genome Announc.">
        <title>Draft Genome Sequence of the Haloacid-Degrading Burkholderia caribensis Strain MBA4.</title>
        <authorList>
            <person name="Pan Y."/>
            <person name="Kong K.F."/>
            <person name="Tsang J.S."/>
        </authorList>
    </citation>
    <scope>NUCLEOTIDE SEQUENCE [LARGE SCALE GENOMIC DNA]</scope>
    <source>
        <strain evidence="1 2">MBA4</strain>
        <plasmid evidence="2">Plasmid</plasmid>
    </source>
</reference>
<dbReference type="Proteomes" id="UP000019146">
    <property type="component" value="Plasmid unnamed"/>
</dbReference>
<gene>
    <name evidence="1" type="ORF">K788_0001896</name>
</gene>